<dbReference type="SUPFAM" id="SSF81585">
    <property type="entry name" value="PsbU/PolX domain-like"/>
    <property type="match status" value="1"/>
</dbReference>
<feature type="compositionally biased region" description="Pro residues" evidence="1">
    <location>
        <begin position="52"/>
        <end position="63"/>
    </location>
</feature>
<feature type="compositionally biased region" description="Low complexity" evidence="1">
    <location>
        <begin position="64"/>
        <end position="80"/>
    </location>
</feature>
<organism evidence="2 3">
    <name type="scientific">Methylobacterium aerolatum</name>
    <dbReference type="NCBI Taxonomy" id="418708"/>
    <lineage>
        <taxon>Bacteria</taxon>
        <taxon>Pseudomonadati</taxon>
        <taxon>Pseudomonadota</taxon>
        <taxon>Alphaproteobacteria</taxon>
        <taxon>Hyphomicrobiales</taxon>
        <taxon>Methylobacteriaceae</taxon>
        <taxon>Methylobacterium</taxon>
    </lineage>
</organism>
<name>A0ABU0I293_9HYPH</name>
<dbReference type="EMBL" id="JAUSVP010000007">
    <property type="protein sequence ID" value="MDQ0448227.1"/>
    <property type="molecule type" value="Genomic_DNA"/>
</dbReference>
<keyword evidence="3" id="KW-1185">Reference proteome</keyword>
<evidence type="ECO:0000313" key="3">
    <source>
        <dbReference type="Proteomes" id="UP001231124"/>
    </source>
</evidence>
<proteinExistence type="predicted"/>
<feature type="compositionally biased region" description="Low complexity" evidence="1">
    <location>
        <begin position="106"/>
        <end position="120"/>
    </location>
</feature>
<comment type="caution">
    <text evidence="2">The sequence shown here is derived from an EMBL/GenBank/DDBJ whole genome shotgun (WGS) entry which is preliminary data.</text>
</comment>
<dbReference type="Pfam" id="PF12836">
    <property type="entry name" value="HHH_3"/>
    <property type="match status" value="1"/>
</dbReference>
<accession>A0ABU0I293</accession>
<evidence type="ECO:0000256" key="1">
    <source>
        <dbReference type="SAM" id="MobiDB-lite"/>
    </source>
</evidence>
<protein>
    <submittedName>
        <fullName evidence="2">DNA uptake protein ComE-like DNA-binding protein</fullName>
    </submittedName>
</protein>
<feature type="region of interest" description="Disordered" evidence="1">
    <location>
        <begin position="23"/>
        <end position="120"/>
    </location>
</feature>
<dbReference type="Gene3D" id="1.10.150.320">
    <property type="entry name" value="Photosystem II 12 kDa extrinsic protein"/>
    <property type="match status" value="1"/>
</dbReference>
<dbReference type="Proteomes" id="UP001231124">
    <property type="component" value="Unassembled WGS sequence"/>
</dbReference>
<reference evidence="2 3" key="1">
    <citation type="submission" date="2023-07" db="EMBL/GenBank/DDBJ databases">
        <title>Genomic Encyclopedia of Type Strains, Phase IV (KMG-IV): sequencing the most valuable type-strain genomes for metagenomic binning, comparative biology and taxonomic classification.</title>
        <authorList>
            <person name="Goeker M."/>
        </authorList>
    </citation>
    <scope>NUCLEOTIDE SEQUENCE [LARGE SCALE GENOMIC DNA]</scope>
    <source>
        <strain evidence="2 3">DSM 19013</strain>
    </source>
</reference>
<evidence type="ECO:0000313" key="2">
    <source>
        <dbReference type="EMBL" id="MDQ0448227.1"/>
    </source>
</evidence>
<sequence>MLLIAGALAALVQYWLPSTPAVPPTGGSGAAAVEPGAPPVRQILPMPETARPAPPPEAPPPGVPATAQPAVPPAAQATPPALRPGAVAASPRTASPPADAPPLRLPSDATAATPAPVPQADAEVAEARATEGPAAIALIDLNTASVADLNRLRGGGNIGRAIVAKRPYAAVSDLLTKRVLSRSVFERIREQVTVH</sequence>
<gene>
    <name evidence="2" type="ORF">QO012_002735</name>
</gene>